<proteinExistence type="predicted"/>
<keyword evidence="3" id="KW-1185">Reference proteome</keyword>
<accession>A0A8A0RRX1</accession>
<evidence type="ECO:0000313" key="2">
    <source>
        <dbReference type="EMBL" id="QSQ10259.1"/>
    </source>
</evidence>
<sequence length="131" mass="14644">MGDLIKEMLDKKVWAVLGASTNPDKFGYKIYKTLKENGYTVYPVNSRAEEIDGDKCYPDLNSLPEKPQVVNFVIPPAMTEKEVEKCKGLGIENLWIQPGAGSPKAVRLAQEGNMKVIYNKCVMVELGKYSK</sequence>
<gene>
    <name evidence="2" type="primary">yccU</name>
    <name evidence="2" type="ORF">H0A61_02659</name>
</gene>
<dbReference type="SMART" id="SM00881">
    <property type="entry name" value="CoA_binding"/>
    <property type="match status" value="1"/>
</dbReference>
<dbReference type="InterPro" id="IPR036291">
    <property type="entry name" value="NAD(P)-bd_dom_sf"/>
</dbReference>
<dbReference type="PANTHER" id="PTHR33303">
    <property type="entry name" value="CYTOPLASMIC PROTEIN-RELATED"/>
    <property type="match status" value="1"/>
</dbReference>
<evidence type="ECO:0000313" key="3">
    <source>
        <dbReference type="Proteomes" id="UP000662904"/>
    </source>
</evidence>
<dbReference type="Pfam" id="PF13380">
    <property type="entry name" value="CoA_binding_2"/>
    <property type="match status" value="1"/>
</dbReference>
<dbReference type="Proteomes" id="UP000662904">
    <property type="component" value="Chromosome"/>
</dbReference>
<dbReference type="Gene3D" id="3.40.50.720">
    <property type="entry name" value="NAD(P)-binding Rossmann-like Domain"/>
    <property type="match status" value="1"/>
</dbReference>
<dbReference type="PANTHER" id="PTHR33303:SF2">
    <property type="entry name" value="COA-BINDING DOMAIN-CONTAINING PROTEIN"/>
    <property type="match status" value="1"/>
</dbReference>
<dbReference type="KEGG" id="kme:H0A61_02659"/>
<dbReference type="EMBL" id="CP059066">
    <property type="protein sequence ID" value="QSQ10259.1"/>
    <property type="molecule type" value="Genomic_DNA"/>
</dbReference>
<evidence type="ECO:0000259" key="1">
    <source>
        <dbReference type="SMART" id="SM00881"/>
    </source>
</evidence>
<reference evidence="2" key="1">
    <citation type="submission" date="2020-07" db="EMBL/GenBank/DDBJ databases">
        <title>Koleobacter methoxysyntrophicus gen. nov., sp. nov., a novel anaerobic bacterium isolated from deep subsurface oil field and proposal of Koleobacterales ord. nov. in the phylum Firmicutes.</title>
        <authorList>
            <person name="Sakamoto S."/>
            <person name="Tamaki H."/>
        </authorList>
    </citation>
    <scope>NUCLEOTIDE SEQUENCE</scope>
    <source>
        <strain evidence="2">NRmbB1</strain>
    </source>
</reference>
<dbReference type="AlphaFoldDB" id="A0A8A0RRX1"/>
<feature type="domain" description="CoA-binding" evidence="1">
    <location>
        <begin position="8"/>
        <end position="100"/>
    </location>
</feature>
<dbReference type="InterPro" id="IPR003781">
    <property type="entry name" value="CoA-bd"/>
</dbReference>
<organism evidence="2 3">
    <name type="scientific">Koleobacter methoxysyntrophicus</name>
    <dbReference type="NCBI Taxonomy" id="2751313"/>
    <lineage>
        <taxon>Bacteria</taxon>
        <taxon>Bacillati</taxon>
        <taxon>Bacillota</taxon>
        <taxon>Clostridia</taxon>
        <taxon>Koleobacterales</taxon>
        <taxon>Koleobacteraceae</taxon>
        <taxon>Koleobacter</taxon>
    </lineage>
</organism>
<dbReference type="SUPFAM" id="SSF51735">
    <property type="entry name" value="NAD(P)-binding Rossmann-fold domains"/>
    <property type="match status" value="1"/>
</dbReference>
<dbReference type="RefSeq" id="WP_206707568.1">
    <property type="nucleotide sequence ID" value="NZ_CP059066.1"/>
</dbReference>
<protein>
    <recommendedName>
        <fullName evidence="1">CoA-binding domain-containing protein</fullName>
    </recommendedName>
</protein>
<name>A0A8A0RRX1_9FIRM</name>